<feature type="domain" description="Nudix hydrolase" evidence="13">
    <location>
        <begin position="36"/>
        <end position="170"/>
    </location>
</feature>
<evidence type="ECO:0000256" key="8">
    <source>
        <dbReference type="ARBA" id="ARBA00023229"/>
    </source>
</evidence>
<dbReference type="PANTHER" id="PTHR10885:SF0">
    <property type="entry name" value="ISOPENTENYL-DIPHOSPHATE DELTA-ISOMERASE"/>
    <property type="match status" value="1"/>
</dbReference>
<comment type="subcellular location">
    <subcellularLocation>
        <location evidence="10">Cytoplasm</location>
    </subcellularLocation>
</comment>
<keyword evidence="4 10" id="KW-0963">Cytoplasm</keyword>
<dbReference type="GO" id="GO:0004452">
    <property type="term" value="F:isopentenyl-diphosphate delta-isomerase activity"/>
    <property type="evidence" value="ECO:0007669"/>
    <property type="project" value="UniProtKB-UniRule"/>
</dbReference>
<dbReference type="InterPro" id="IPR015797">
    <property type="entry name" value="NUDIX_hydrolase-like_dom_sf"/>
</dbReference>
<evidence type="ECO:0000259" key="13">
    <source>
        <dbReference type="PROSITE" id="PS51462"/>
    </source>
</evidence>
<dbReference type="InterPro" id="IPR000086">
    <property type="entry name" value="NUDIX_hydrolase_dom"/>
</dbReference>
<comment type="similarity">
    <text evidence="2 10">Belongs to the IPP isomerase type 1 family.</text>
</comment>
<sequence>MTSGTSSTEEHVVLLSEAGAPVGSAPKATVHTAETPLHLGFSCYLFDAAGRLLLTRRALSKTTWPGVWTNSFCGHPGMGEELTEAVRRRARDELGAELTEIRPLLPEFRYRAVDASGVVENEICPVFTAVLDSELTPADAEVSQWQWVDAEALKRAVAEAPYAFSPWMVEQLAALAQREPADQPDAADQNSLAPRPGWGAPA</sequence>
<comment type="cofactor">
    <cofactor evidence="10">
        <name>Mg(2+)</name>
        <dbReference type="ChEBI" id="CHEBI:18420"/>
    </cofactor>
    <text evidence="10">Binds 1 Mg(2+) ion per subunit. The magnesium ion binds only when substrate is bound.</text>
</comment>
<feature type="binding site" evidence="10">
    <location>
        <position position="122"/>
    </location>
    <ligand>
        <name>Mn(2+)</name>
        <dbReference type="ChEBI" id="CHEBI:29035"/>
    </ligand>
</feature>
<reference evidence="14 15" key="1">
    <citation type="submission" date="2020-07" db="EMBL/GenBank/DDBJ databases">
        <title>Sequencing the genomes of 1000 actinobacteria strains.</title>
        <authorList>
            <person name="Klenk H.-P."/>
        </authorList>
    </citation>
    <scope>NUCLEOTIDE SEQUENCE [LARGE SCALE GENOMIC DNA]</scope>
    <source>
        <strain evidence="14 15">DSM 15664</strain>
    </source>
</reference>
<keyword evidence="9 10" id="KW-0413">Isomerase</keyword>
<feature type="active site" evidence="10 11">
    <location>
        <position position="73"/>
    </location>
</feature>
<keyword evidence="7 10" id="KW-0464">Manganese</keyword>
<comment type="pathway">
    <text evidence="1 10">Isoprenoid biosynthesis; dimethylallyl diphosphate biosynthesis; dimethylallyl diphosphate from isopentenyl diphosphate: step 1/1.</text>
</comment>
<dbReference type="GO" id="GO:0008299">
    <property type="term" value="P:isoprenoid biosynthetic process"/>
    <property type="evidence" value="ECO:0007669"/>
    <property type="project" value="UniProtKB-UniRule"/>
</dbReference>
<comment type="function">
    <text evidence="10">Catalyzes the 1,3-allylic rearrangement of the homoallylic substrate isopentenyl (IPP) to its highly electrophilic allylic isomer, dimethylallyl diphosphate (DMAPP).</text>
</comment>
<evidence type="ECO:0000256" key="12">
    <source>
        <dbReference type="SAM" id="MobiDB-lite"/>
    </source>
</evidence>
<feature type="active site" evidence="10 11">
    <location>
        <position position="122"/>
    </location>
</feature>
<feature type="binding site" evidence="10">
    <location>
        <position position="93"/>
    </location>
    <ligand>
        <name>Mg(2+)</name>
        <dbReference type="ChEBI" id="CHEBI:18420"/>
    </ligand>
</feature>
<evidence type="ECO:0000256" key="10">
    <source>
        <dbReference type="HAMAP-Rule" id="MF_00202"/>
    </source>
</evidence>
<evidence type="ECO:0000256" key="1">
    <source>
        <dbReference type="ARBA" id="ARBA00004826"/>
    </source>
</evidence>
<dbReference type="PANTHER" id="PTHR10885">
    <property type="entry name" value="ISOPENTENYL-DIPHOSPHATE DELTA-ISOMERASE"/>
    <property type="match status" value="1"/>
</dbReference>
<dbReference type="FunFam" id="3.90.79.10:FF:000009">
    <property type="entry name" value="Isopentenyl-diphosphate Delta-isomerase"/>
    <property type="match status" value="1"/>
</dbReference>
<feature type="binding site" evidence="10">
    <location>
        <position position="31"/>
    </location>
    <ligand>
        <name>Mn(2+)</name>
        <dbReference type="ChEBI" id="CHEBI:29035"/>
    </ligand>
</feature>
<dbReference type="AlphaFoldDB" id="A0A7Z0J2X1"/>
<evidence type="ECO:0000313" key="14">
    <source>
        <dbReference type="EMBL" id="NYJ16745.1"/>
    </source>
</evidence>
<dbReference type="Pfam" id="PF00293">
    <property type="entry name" value="NUDIX"/>
    <property type="match status" value="1"/>
</dbReference>
<dbReference type="Proteomes" id="UP000560069">
    <property type="component" value="Unassembled WGS sequence"/>
</dbReference>
<comment type="cofactor">
    <cofactor evidence="10">
        <name>Mn(2+)</name>
        <dbReference type="ChEBI" id="CHEBI:29035"/>
    </cofactor>
    <text evidence="10">Binds 1 Mn(2+) ion per subunit.</text>
</comment>
<keyword evidence="6 10" id="KW-0460">Magnesium</keyword>
<comment type="caution">
    <text evidence="14">The sequence shown here is derived from an EMBL/GenBank/DDBJ whole genome shotgun (WGS) entry which is preliminary data.</text>
</comment>
<feature type="region of interest" description="Disordered" evidence="12">
    <location>
        <begin position="177"/>
        <end position="202"/>
    </location>
</feature>
<evidence type="ECO:0000256" key="5">
    <source>
        <dbReference type="ARBA" id="ARBA00022723"/>
    </source>
</evidence>
<accession>A0A7Z0J2X1</accession>
<dbReference type="EMBL" id="JACCFQ010000001">
    <property type="protein sequence ID" value="NYJ16745.1"/>
    <property type="molecule type" value="Genomic_DNA"/>
</dbReference>
<dbReference type="GO" id="GO:0050992">
    <property type="term" value="P:dimethylallyl diphosphate biosynthetic process"/>
    <property type="evidence" value="ECO:0007669"/>
    <property type="project" value="UniProtKB-UniRule"/>
</dbReference>
<keyword evidence="5 10" id="KW-0479">Metal-binding</keyword>
<dbReference type="PROSITE" id="PS51462">
    <property type="entry name" value="NUDIX"/>
    <property type="match status" value="1"/>
</dbReference>
<dbReference type="GO" id="GO:0046872">
    <property type="term" value="F:metal ion binding"/>
    <property type="evidence" value="ECO:0007669"/>
    <property type="project" value="UniProtKB-KW"/>
</dbReference>
<evidence type="ECO:0000256" key="6">
    <source>
        <dbReference type="ARBA" id="ARBA00022842"/>
    </source>
</evidence>
<dbReference type="NCBIfam" id="NF002995">
    <property type="entry name" value="PRK03759.1"/>
    <property type="match status" value="1"/>
</dbReference>
<dbReference type="UniPathway" id="UPA00059">
    <property type="reaction ID" value="UER00104"/>
</dbReference>
<dbReference type="GO" id="GO:0005737">
    <property type="term" value="C:cytoplasm"/>
    <property type="evidence" value="ECO:0007669"/>
    <property type="project" value="UniProtKB-SubCell"/>
</dbReference>
<evidence type="ECO:0000256" key="11">
    <source>
        <dbReference type="PIRSR" id="PIRSR018427-1"/>
    </source>
</evidence>
<keyword evidence="8 10" id="KW-0414">Isoprene biosynthesis</keyword>
<dbReference type="InterPro" id="IPR011876">
    <property type="entry name" value="IsopentenylPP_isomerase_typ1"/>
</dbReference>
<protein>
    <recommendedName>
        <fullName evidence="3 10">Isopentenyl-diphosphate Delta-isomerase</fullName>
        <shortName evidence="10">IPP isomerase</shortName>
        <ecNumber evidence="3 10">5.3.3.2</ecNumber>
    </recommendedName>
    <alternativeName>
        <fullName evidence="10">IPP:DMAPP isomerase</fullName>
    </alternativeName>
    <alternativeName>
        <fullName evidence="10">Isopentenyl pyrophosphate isomerase</fullName>
    </alternativeName>
</protein>
<dbReference type="PIRSF" id="PIRSF018427">
    <property type="entry name" value="Isopntndiph_ism"/>
    <property type="match status" value="1"/>
</dbReference>
<comment type="catalytic activity">
    <reaction evidence="10">
        <text>isopentenyl diphosphate = dimethylallyl diphosphate</text>
        <dbReference type="Rhea" id="RHEA:23284"/>
        <dbReference type="ChEBI" id="CHEBI:57623"/>
        <dbReference type="ChEBI" id="CHEBI:128769"/>
        <dbReference type="EC" id="5.3.3.2"/>
    </reaction>
</comment>
<dbReference type="InterPro" id="IPR056375">
    <property type="entry name" value="Idi_bact"/>
</dbReference>
<name>A0A7Z0J2X1_9MICC</name>
<evidence type="ECO:0000256" key="9">
    <source>
        <dbReference type="ARBA" id="ARBA00023235"/>
    </source>
</evidence>
<evidence type="ECO:0000256" key="4">
    <source>
        <dbReference type="ARBA" id="ARBA00022490"/>
    </source>
</evidence>
<evidence type="ECO:0000256" key="2">
    <source>
        <dbReference type="ARBA" id="ARBA00007579"/>
    </source>
</evidence>
<feature type="binding site" evidence="10">
    <location>
        <position position="120"/>
    </location>
    <ligand>
        <name>Mn(2+)</name>
        <dbReference type="ChEBI" id="CHEBI:29035"/>
    </ligand>
</feature>
<feature type="binding site" evidence="10">
    <location>
        <position position="75"/>
    </location>
    <ligand>
        <name>Mn(2+)</name>
        <dbReference type="ChEBI" id="CHEBI:29035"/>
    </ligand>
</feature>
<feature type="binding site" evidence="10">
    <location>
        <position position="38"/>
    </location>
    <ligand>
        <name>Mn(2+)</name>
        <dbReference type="ChEBI" id="CHEBI:29035"/>
    </ligand>
</feature>
<proteinExistence type="inferred from homology"/>
<evidence type="ECO:0000256" key="7">
    <source>
        <dbReference type="ARBA" id="ARBA00023211"/>
    </source>
</evidence>
<keyword evidence="15" id="KW-1185">Reference proteome</keyword>
<organism evidence="14 15">
    <name type="scientific">Nesterenkonia sandarakina</name>
    <dbReference type="NCBI Taxonomy" id="272918"/>
    <lineage>
        <taxon>Bacteria</taxon>
        <taxon>Bacillati</taxon>
        <taxon>Actinomycetota</taxon>
        <taxon>Actinomycetes</taxon>
        <taxon>Micrococcales</taxon>
        <taxon>Micrococcaceae</taxon>
        <taxon>Nesterenkonia</taxon>
    </lineage>
</organism>
<evidence type="ECO:0000256" key="3">
    <source>
        <dbReference type="ARBA" id="ARBA00012057"/>
    </source>
</evidence>
<dbReference type="Gene3D" id="3.90.79.10">
    <property type="entry name" value="Nucleoside Triphosphate Pyrophosphohydrolase"/>
    <property type="match status" value="1"/>
</dbReference>
<dbReference type="HAMAP" id="MF_00202">
    <property type="entry name" value="Idi"/>
    <property type="match status" value="1"/>
</dbReference>
<dbReference type="EC" id="5.3.3.2" evidence="3 10"/>
<dbReference type="SUPFAM" id="SSF55811">
    <property type="entry name" value="Nudix"/>
    <property type="match status" value="1"/>
</dbReference>
<evidence type="ECO:0000313" key="15">
    <source>
        <dbReference type="Proteomes" id="UP000560069"/>
    </source>
</evidence>
<dbReference type="RefSeq" id="WP_179441619.1">
    <property type="nucleotide sequence ID" value="NZ_BAAALK010000002.1"/>
</dbReference>
<gene>
    <name evidence="10" type="primary">idi</name>
    <name evidence="14" type="ORF">HNR11_001279</name>
</gene>
<dbReference type="CDD" id="cd02885">
    <property type="entry name" value="NUDIX_IPP_Isomerase"/>
    <property type="match status" value="1"/>
</dbReference>
<dbReference type="NCBIfam" id="TIGR02150">
    <property type="entry name" value="IPP_isom_1"/>
    <property type="match status" value="1"/>
</dbReference>